<dbReference type="Proteomes" id="UP000229342">
    <property type="component" value="Unassembled WGS sequence"/>
</dbReference>
<feature type="transmembrane region" description="Helical" evidence="5">
    <location>
        <begin position="118"/>
        <end position="141"/>
    </location>
</feature>
<feature type="transmembrane region" description="Helical" evidence="5">
    <location>
        <begin position="12"/>
        <end position="35"/>
    </location>
</feature>
<dbReference type="EMBL" id="PCVG01000036">
    <property type="protein sequence ID" value="PIQ68657.1"/>
    <property type="molecule type" value="Genomic_DNA"/>
</dbReference>
<dbReference type="Pfam" id="PF01988">
    <property type="entry name" value="VIT1"/>
    <property type="match status" value="2"/>
</dbReference>
<feature type="transmembrane region" description="Helical" evidence="5">
    <location>
        <begin position="153"/>
        <end position="171"/>
    </location>
</feature>
<evidence type="ECO:0000256" key="5">
    <source>
        <dbReference type="SAM" id="Phobius"/>
    </source>
</evidence>
<dbReference type="PANTHER" id="PTHR31851">
    <property type="entry name" value="FE(2+)/MN(2+) TRANSPORTER PCL1"/>
    <property type="match status" value="1"/>
</dbReference>
<feature type="transmembrane region" description="Helical" evidence="5">
    <location>
        <begin position="85"/>
        <end position="112"/>
    </location>
</feature>
<proteinExistence type="predicted"/>
<gene>
    <name evidence="6" type="ORF">COV91_02980</name>
</gene>
<name>A0A2H0KBR6_9BACT</name>
<accession>A0A2H0KBR6</accession>
<comment type="caution">
    <text evidence="6">The sequence shown here is derived from an EMBL/GenBank/DDBJ whole genome shotgun (WGS) entry which is preliminary data.</text>
</comment>
<sequence>MIPRTYTEKYLAEFVYGAIDGTVTTFAIVSGVVGANLSPSIVLVLGLANVFADGFSMASSNFLAERSEQALHHGITPPTEVKAPFKTASITFVSFVVVGFIPLLPFTLAFFIPALVPYQFMLSIVLTGLAFVGIGAVRGVVTKHRPIRSAFETLLVGGLAALISFVVGYMLRGLVSGV</sequence>
<evidence type="ECO:0000256" key="4">
    <source>
        <dbReference type="ARBA" id="ARBA00023136"/>
    </source>
</evidence>
<dbReference type="GO" id="GO:0012505">
    <property type="term" value="C:endomembrane system"/>
    <property type="evidence" value="ECO:0007669"/>
    <property type="project" value="UniProtKB-SubCell"/>
</dbReference>
<evidence type="ECO:0000256" key="2">
    <source>
        <dbReference type="ARBA" id="ARBA00022692"/>
    </source>
</evidence>
<dbReference type="GO" id="GO:0005384">
    <property type="term" value="F:manganese ion transmembrane transporter activity"/>
    <property type="evidence" value="ECO:0007669"/>
    <property type="project" value="InterPro"/>
</dbReference>
<keyword evidence="2 5" id="KW-0812">Transmembrane</keyword>
<dbReference type="AlphaFoldDB" id="A0A2H0KBR6"/>
<feature type="transmembrane region" description="Helical" evidence="5">
    <location>
        <begin position="41"/>
        <end position="64"/>
    </location>
</feature>
<evidence type="ECO:0000256" key="1">
    <source>
        <dbReference type="ARBA" id="ARBA00004127"/>
    </source>
</evidence>
<dbReference type="InterPro" id="IPR008217">
    <property type="entry name" value="Ccc1_fam"/>
</dbReference>
<reference evidence="6 7" key="1">
    <citation type="submission" date="2017-09" db="EMBL/GenBank/DDBJ databases">
        <title>Depth-based differentiation of microbial function through sediment-hosted aquifers and enrichment of novel symbionts in the deep terrestrial subsurface.</title>
        <authorList>
            <person name="Probst A.J."/>
            <person name="Ladd B."/>
            <person name="Jarett J.K."/>
            <person name="Geller-Mcgrath D.E."/>
            <person name="Sieber C.M."/>
            <person name="Emerson J.B."/>
            <person name="Anantharaman K."/>
            <person name="Thomas B.C."/>
            <person name="Malmstrom R."/>
            <person name="Stieglmeier M."/>
            <person name="Klingl A."/>
            <person name="Woyke T."/>
            <person name="Ryan C.M."/>
            <person name="Banfield J.F."/>
        </authorList>
    </citation>
    <scope>NUCLEOTIDE SEQUENCE [LARGE SCALE GENOMIC DNA]</scope>
    <source>
        <strain evidence="6">CG11_big_fil_rev_8_21_14_0_20_46_11</strain>
    </source>
</reference>
<dbReference type="GO" id="GO:0030026">
    <property type="term" value="P:intracellular manganese ion homeostasis"/>
    <property type="evidence" value="ECO:0007669"/>
    <property type="project" value="InterPro"/>
</dbReference>
<evidence type="ECO:0008006" key="8">
    <source>
        <dbReference type="Google" id="ProtNLM"/>
    </source>
</evidence>
<evidence type="ECO:0000256" key="3">
    <source>
        <dbReference type="ARBA" id="ARBA00022989"/>
    </source>
</evidence>
<evidence type="ECO:0000313" key="6">
    <source>
        <dbReference type="EMBL" id="PIQ68657.1"/>
    </source>
</evidence>
<protein>
    <recommendedName>
        <fullName evidence="8">VIT family protein</fullName>
    </recommendedName>
</protein>
<keyword evidence="3 5" id="KW-1133">Transmembrane helix</keyword>
<organism evidence="6 7">
    <name type="scientific">Candidatus Taylorbacteria bacterium CG11_big_fil_rev_8_21_14_0_20_46_11</name>
    <dbReference type="NCBI Taxonomy" id="1975025"/>
    <lineage>
        <taxon>Bacteria</taxon>
        <taxon>Candidatus Tayloriibacteriota</taxon>
    </lineage>
</organism>
<evidence type="ECO:0000313" key="7">
    <source>
        <dbReference type="Proteomes" id="UP000229342"/>
    </source>
</evidence>
<keyword evidence="4 5" id="KW-0472">Membrane</keyword>
<comment type="subcellular location">
    <subcellularLocation>
        <location evidence="1">Endomembrane system</location>
        <topology evidence="1">Multi-pass membrane protein</topology>
    </subcellularLocation>
</comment>